<dbReference type="EMBL" id="MNPJ01000014">
    <property type="protein sequence ID" value="OQS55075.1"/>
    <property type="molecule type" value="Genomic_DNA"/>
</dbReference>
<dbReference type="STRING" id="646526.A0A1W0E744"/>
<evidence type="ECO:0000259" key="1">
    <source>
        <dbReference type="PROSITE" id="PS51677"/>
    </source>
</evidence>
<dbReference type="GO" id="GO:0004099">
    <property type="term" value="F:chitin deacetylase activity"/>
    <property type="evidence" value="ECO:0007669"/>
    <property type="project" value="UniProtKB-ARBA"/>
</dbReference>
<dbReference type="OrthoDB" id="407355at2759"/>
<dbReference type="InterPro" id="IPR011330">
    <property type="entry name" value="Glyco_hydro/deAcase_b/a-brl"/>
</dbReference>
<keyword evidence="3" id="KW-1185">Reference proteome</keyword>
<accession>A0A1W0E744</accession>
<dbReference type="InterPro" id="IPR050248">
    <property type="entry name" value="Polysacc_deacetylase_ArnD"/>
</dbReference>
<evidence type="ECO:0000313" key="2">
    <source>
        <dbReference type="EMBL" id="OQS55075.1"/>
    </source>
</evidence>
<dbReference type="AlphaFoldDB" id="A0A1W0E744"/>
<dbReference type="Pfam" id="PF01522">
    <property type="entry name" value="Polysacc_deac_1"/>
    <property type="match status" value="1"/>
</dbReference>
<sequence>MQYKQINVHKPMFCSLLYSLLKIKCALPDKCENGGEIGLMFTEGPSQNTQMILDTLNKKKVKCTFIFATNSIDANTENTIKQVADDGHVVGLRLNPSRDYNQMENEKEVGEDVKYSISQLEEITGKDVKYATAPLDGNKVNNTVFQYLAKNDIVQLGYKFNPFDVPNKSPSEATADYLKNKNPKYDTFIIALYEMNIQDEDELNDIITEMQKNFKIVPMTQCLKNFKPGDTNVATMAKESSFSKTSLLNPALNLLFHLM</sequence>
<dbReference type="PROSITE" id="PS51677">
    <property type="entry name" value="NODB"/>
    <property type="match status" value="1"/>
</dbReference>
<reference evidence="2 3" key="1">
    <citation type="journal article" date="2017" name="Environ. Microbiol.">
        <title>Decay of the glycolytic pathway and adaptation to intranuclear parasitism within Enterocytozoonidae microsporidia.</title>
        <authorList>
            <person name="Wiredu Boakye D."/>
            <person name="Jaroenlak P."/>
            <person name="Prachumwat A."/>
            <person name="Williams T.A."/>
            <person name="Bateman K.S."/>
            <person name="Itsathitphaisarn O."/>
            <person name="Sritunyalucksana K."/>
            <person name="Paszkiewicz K.H."/>
            <person name="Moore K.A."/>
            <person name="Stentiford G.D."/>
            <person name="Williams B.A."/>
        </authorList>
    </citation>
    <scope>NUCLEOTIDE SEQUENCE [LARGE SCALE GENOMIC DNA]</scope>
    <source>
        <strain evidence="2 3">TH1</strain>
    </source>
</reference>
<name>A0A1W0E744_9MICR</name>
<dbReference type="SUPFAM" id="SSF88713">
    <property type="entry name" value="Glycoside hydrolase/deacetylase"/>
    <property type="match status" value="1"/>
</dbReference>
<dbReference type="PANTHER" id="PTHR10587">
    <property type="entry name" value="GLYCOSYL TRANSFERASE-RELATED"/>
    <property type="match status" value="1"/>
</dbReference>
<feature type="domain" description="NodB homology" evidence="1">
    <location>
        <begin position="35"/>
        <end position="222"/>
    </location>
</feature>
<protein>
    <submittedName>
        <fullName evidence="2">Polysaccharide</fullName>
    </submittedName>
</protein>
<gene>
    <name evidence="2" type="ORF">EHP00_331</name>
</gene>
<dbReference type="VEuPathDB" id="MicrosporidiaDB:EHP00_331"/>
<dbReference type="GO" id="GO:0009272">
    <property type="term" value="P:fungal-type cell wall biogenesis"/>
    <property type="evidence" value="ECO:0007669"/>
    <property type="project" value="UniProtKB-ARBA"/>
</dbReference>
<proteinExistence type="predicted"/>
<evidence type="ECO:0000313" key="3">
    <source>
        <dbReference type="Proteomes" id="UP000192758"/>
    </source>
</evidence>
<dbReference type="Proteomes" id="UP000192758">
    <property type="component" value="Unassembled WGS sequence"/>
</dbReference>
<comment type="caution">
    <text evidence="2">The sequence shown here is derived from an EMBL/GenBank/DDBJ whole genome shotgun (WGS) entry which is preliminary data.</text>
</comment>
<dbReference type="GO" id="GO:0005975">
    <property type="term" value="P:carbohydrate metabolic process"/>
    <property type="evidence" value="ECO:0007669"/>
    <property type="project" value="InterPro"/>
</dbReference>
<dbReference type="Gene3D" id="3.20.20.370">
    <property type="entry name" value="Glycoside hydrolase/deacetylase"/>
    <property type="match status" value="1"/>
</dbReference>
<dbReference type="InterPro" id="IPR002509">
    <property type="entry name" value="NODB_dom"/>
</dbReference>
<organism evidence="2 3">
    <name type="scientific">Ecytonucleospora hepatopenaei</name>
    <dbReference type="NCBI Taxonomy" id="646526"/>
    <lineage>
        <taxon>Eukaryota</taxon>
        <taxon>Fungi</taxon>
        <taxon>Fungi incertae sedis</taxon>
        <taxon>Microsporidia</taxon>
        <taxon>Enterocytozoonidae</taxon>
        <taxon>Ecytonucleospora</taxon>
    </lineage>
</organism>